<dbReference type="Pfam" id="PF01381">
    <property type="entry name" value="HTH_3"/>
    <property type="match status" value="1"/>
</dbReference>
<dbReference type="STRING" id="460.Lstg_3116"/>
<evidence type="ECO:0000259" key="4">
    <source>
        <dbReference type="Pfam" id="PF01381"/>
    </source>
</evidence>
<evidence type="ECO:0000313" key="8">
    <source>
        <dbReference type="Proteomes" id="UP000255110"/>
    </source>
</evidence>
<dbReference type="RefSeq" id="WP_058478569.1">
    <property type="nucleotide sequence ID" value="NZ_CAAAIO010000006.1"/>
</dbReference>
<sequence>MSDLGESLIRGAQEALEYAKGNQEGAVTHEVLVPTQVDVMAIRKKMHMSRQKFCEEFGFSVRTLEKWERGERTPESSARAYLTVIASNPTAVINALHKTSCDRG</sequence>
<dbReference type="Proteomes" id="UP000054820">
    <property type="component" value="Unassembled WGS sequence"/>
</dbReference>
<keyword evidence="2" id="KW-0238">DNA-binding</keyword>
<dbReference type="Gene3D" id="1.10.260.40">
    <property type="entry name" value="lambda repressor-like DNA-binding domains"/>
    <property type="match status" value="1"/>
</dbReference>
<gene>
    <name evidence="5" type="ORF">Lstg_3116</name>
    <name evidence="6" type="ORF">NCTC11991_03361</name>
</gene>
<dbReference type="InterPro" id="IPR001387">
    <property type="entry name" value="Cro/C1-type_HTH"/>
</dbReference>
<dbReference type="PANTHER" id="PTHR36511:SF4">
    <property type="entry name" value="ANTITOXIN MQSA"/>
    <property type="match status" value="1"/>
</dbReference>
<organism evidence="6 8">
    <name type="scientific">Legionella steigerwaltii</name>
    <dbReference type="NCBI Taxonomy" id="460"/>
    <lineage>
        <taxon>Bacteria</taxon>
        <taxon>Pseudomonadati</taxon>
        <taxon>Pseudomonadota</taxon>
        <taxon>Gammaproteobacteria</taxon>
        <taxon>Legionellales</taxon>
        <taxon>Legionellaceae</taxon>
        <taxon>Legionella</taxon>
    </lineage>
</organism>
<evidence type="ECO:0000313" key="6">
    <source>
        <dbReference type="EMBL" id="STY85841.1"/>
    </source>
</evidence>
<protein>
    <submittedName>
        <fullName evidence="5">Antitoxin higA-2</fullName>
    </submittedName>
    <submittedName>
        <fullName evidence="6">MerR family bacterial regulatory protein</fullName>
    </submittedName>
</protein>
<evidence type="ECO:0000256" key="2">
    <source>
        <dbReference type="ARBA" id="ARBA00023125"/>
    </source>
</evidence>
<dbReference type="GO" id="GO:0003677">
    <property type="term" value="F:DNA binding"/>
    <property type="evidence" value="ECO:0007669"/>
    <property type="project" value="UniProtKB-KW"/>
</dbReference>
<reference evidence="6 8" key="2">
    <citation type="submission" date="2018-06" db="EMBL/GenBank/DDBJ databases">
        <authorList>
            <consortium name="Pathogen Informatics"/>
            <person name="Doyle S."/>
        </authorList>
    </citation>
    <scope>NUCLEOTIDE SEQUENCE [LARGE SCALE GENOMIC DNA]</scope>
    <source>
        <strain evidence="6 8">NCTC11991</strain>
    </source>
</reference>
<evidence type="ECO:0000256" key="1">
    <source>
        <dbReference type="ARBA" id="ARBA00023015"/>
    </source>
</evidence>
<accession>A0A378PGD1</accession>
<dbReference type="PANTHER" id="PTHR36511">
    <property type="entry name" value="MERR FAMILY BACTERIAL REGULATORY PROTEIN"/>
    <property type="match status" value="1"/>
</dbReference>
<proteinExistence type="predicted"/>
<reference evidence="5 7" key="1">
    <citation type="submission" date="2015-11" db="EMBL/GenBank/DDBJ databases">
        <title>Genomic analysis of 38 Legionella species identifies large and diverse effector repertoires.</title>
        <authorList>
            <person name="Burstein D."/>
            <person name="Amaro F."/>
            <person name="Zusman T."/>
            <person name="Lifshitz Z."/>
            <person name="Cohen O."/>
            <person name="Gilbert J.A."/>
            <person name="Pupko T."/>
            <person name="Shuman H.A."/>
            <person name="Segal G."/>
        </authorList>
    </citation>
    <scope>NUCLEOTIDE SEQUENCE [LARGE SCALE GENOMIC DNA]</scope>
    <source>
        <strain evidence="5 7">SC-18-C9</strain>
    </source>
</reference>
<dbReference type="EMBL" id="LNYZ01000038">
    <property type="protein sequence ID" value="KTD70631.1"/>
    <property type="molecule type" value="Genomic_DNA"/>
</dbReference>
<evidence type="ECO:0000313" key="7">
    <source>
        <dbReference type="Proteomes" id="UP000054820"/>
    </source>
</evidence>
<keyword evidence="3" id="KW-0804">Transcription</keyword>
<dbReference type="Proteomes" id="UP000255110">
    <property type="component" value="Unassembled WGS sequence"/>
</dbReference>
<keyword evidence="7" id="KW-1185">Reference proteome</keyword>
<feature type="domain" description="HTH cro/C1-type" evidence="4">
    <location>
        <begin position="40"/>
        <end position="74"/>
    </location>
</feature>
<evidence type="ECO:0000256" key="3">
    <source>
        <dbReference type="ARBA" id="ARBA00023163"/>
    </source>
</evidence>
<keyword evidence="1" id="KW-0805">Transcription regulation</keyword>
<dbReference type="AlphaFoldDB" id="A0A378PGD1"/>
<dbReference type="EMBL" id="UGOY01000002">
    <property type="protein sequence ID" value="STY85841.1"/>
    <property type="molecule type" value="Genomic_DNA"/>
</dbReference>
<name>A0A378PGD1_9GAMM</name>
<evidence type="ECO:0000313" key="5">
    <source>
        <dbReference type="EMBL" id="KTD70631.1"/>
    </source>
</evidence>
<dbReference type="InterPro" id="IPR052359">
    <property type="entry name" value="HTH-type_reg/antitoxin"/>
</dbReference>
<dbReference type="CDD" id="cd00093">
    <property type="entry name" value="HTH_XRE"/>
    <property type="match status" value="1"/>
</dbReference>
<dbReference type="OrthoDB" id="9799384at2"/>
<dbReference type="InterPro" id="IPR010982">
    <property type="entry name" value="Lambda_DNA-bd_dom_sf"/>
</dbReference>
<dbReference type="SUPFAM" id="SSF47413">
    <property type="entry name" value="lambda repressor-like DNA-binding domains"/>
    <property type="match status" value="1"/>
</dbReference>